<evidence type="ECO:0000313" key="5">
    <source>
        <dbReference type="Proteomes" id="UP000241238"/>
    </source>
</evidence>
<accession>A0ABN5JG13</accession>
<reference evidence="5" key="1">
    <citation type="journal article" date="2018" name="MSphere">
        <title>Fusobacterium Genomics Using MinION and Illumina Sequencing Enables Genome Completion and Correction.</title>
        <authorList>
            <person name="Todd S.M."/>
            <person name="Settlage R.E."/>
            <person name="Lahmers K.K."/>
            <person name="Slade D.J."/>
        </authorList>
    </citation>
    <scope>NUCLEOTIDE SEQUENCE [LARGE SCALE GENOMIC DNA]</scope>
    <source>
        <strain evidence="5">ATCC 27725</strain>
    </source>
</reference>
<keyword evidence="1" id="KW-0175">Coiled coil</keyword>
<dbReference type="SUPFAM" id="SSF53807">
    <property type="entry name" value="Helical backbone' metal receptor"/>
    <property type="match status" value="1"/>
</dbReference>
<organism evidence="4 5">
    <name type="scientific">Fusobacterium varium ATCC 27725</name>
    <dbReference type="NCBI Taxonomy" id="469618"/>
    <lineage>
        <taxon>Bacteria</taxon>
        <taxon>Fusobacteriati</taxon>
        <taxon>Fusobacteriota</taxon>
        <taxon>Fusobacteriia</taxon>
        <taxon>Fusobacteriales</taxon>
        <taxon>Fusobacteriaceae</taxon>
        <taxon>Fusobacterium</taxon>
    </lineage>
</organism>
<proteinExistence type="predicted"/>
<dbReference type="CDD" id="cd01142">
    <property type="entry name" value="TroA_e"/>
    <property type="match status" value="1"/>
</dbReference>
<dbReference type="EMBL" id="CP028103">
    <property type="protein sequence ID" value="AVQ30895.1"/>
    <property type="molecule type" value="Genomic_DNA"/>
</dbReference>
<gene>
    <name evidence="4" type="ORF">C4N18_06600</name>
</gene>
<sequence>MKKFLSYALMCSLFILGSITAEGKIVTDLTGKKVEISDNIQKVAIVPIPWASLAYAVDGSASKIVGMHPSAIGAYKISILKEMAPEMEKINSTFVDNNFNMNYEELALLKPELVVIWDYQGEVKEKLDKIKIPSVAIKYGTLEDVQAGIKLLGDIFNKEEKASELIAYHKDTNNYLAAKENELKNIKRKKILYIRDSQLTVATGNSVNDIMINMAGGENVTKDIKTGNWTKVTMEQVMVWNPDIIILSNFDNIQPDDLYNNKISGQNWANIEAIKNKKVYKAPIGIYRWDAPCAETPLMIKWIAKIAEPEIFKEYNIKKDIKDFYSKFFNYELSEEQLETILNVKINQGIDI</sequence>
<feature type="domain" description="Fe/B12 periplasmic-binding" evidence="3">
    <location>
        <begin position="42"/>
        <end position="311"/>
    </location>
</feature>
<dbReference type="PROSITE" id="PS50983">
    <property type="entry name" value="FE_B12_PBP"/>
    <property type="match status" value="1"/>
</dbReference>
<evidence type="ECO:0000256" key="2">
    <source>
        <dbReference type="SAM" id="SignalP"/>
    </source>
</evidence>
<dbReference type="InterPro" id="IPR002491">
    <property type="entry name" value="ABC_transptr_periplasmic_BD"/>
</dbReference>
<evidence type="ECO:0000259" key="3">
    <source>
        <dbReference type="PROSITE" id="PS50983"/>
    </source>
</evidence>
<dbReference type="Proteomes" id="UP000241238">
    <property type="component" value="Chromosome"/>
</dbReference>
<name>A0ABN5JG13_FUSVA</name>
<dbReference type="InterPro" id="IPR050902">
    <property type="entry name" value="ABC_Transporter_SBP"/>
</dbReference>
<feature type="coiled-coil region" evidence="1">
    <location>
        <begin position="169"/>
        <end position="196"/>
    </location>
</feature>
<feature type="signal peptide" evidence="2">
    <location>
        <begin position="1"/>
        <end position="23"/>
    </location>
</feature>
<feature type="chain" id="PRO_5046732155" evidence="2">
    <location>
        <begin position="24"/>
        <end position="352"/>
    </location>
</feature>
<dbReference type="RefSeq" id="WP_005949866.1">
    <property type="nucleotide sequence ID" value="NZ_CP028103.1"/>
</dbReference>
<evidence type="ECO:0000256" key="1">
    <source>
        <dbReference type="SAM" id="Coils"/>
    </source>
</evidence>
<dbReference type="Pfam" id="PF01497">
    <property type="entry name" value="Peripla_BP_2"/>
    <property type="match status" value="1"/>
</dbReference>
<keyword evidence="2" id="KW-0732">Signal</keyword>
<dbReference type="GeneID" id="77467658"/>
<dbReference type="PANTHER" id="PTHR30535:SF34">
    <property type="entry name" value="MOLYBDATE-BINDING PROTEIN MOLA"/>
    <property type="match status" value="1"/>
</dbReference>
<protein>
    <submittedName>
        <fullName evidence="4">Iron(III) dicitrate-binding protein</fullName>
    </submittedName>
</protein>
<dbReference type="PANTHER" id="PTHR30535">
    <property type="entry name" value="VITAMIN B12-BINDING PROTEIN"/>
    <property type="match status" value="1"/>
</dbReference>
<keyword evidence="5" id="KW-1185">Reference proteome</keyword>
<evidence type="ECO:0000313" key="4">
    <source>
        <dbReference type="EMBL" id="AVQ30895.1"/>
    </source>
</evidence>
<dbReference type="Gene3D" id="1.20.58.2180">
    <property type="match status" value="1"/>
</dbReference>
<dbReference type="Gene3D" id="3.40.50.1980">
    <property type="entry name" value="Nitrogenase molybdenum iron protein domain"/>
    <property type="match status" value="2"/>
</dbReference>